<dbReference type="PANTHER" id="PTHR48100:SF61">
    <property type="entry name" value="PHOSPHOGLYCERATE MUTASE"/>
    <property type="match status" value="1"/>
</dbReference>
<dbReference type="InterPro" id="IPR013078">
    <property type="entry name" value="His_Pase_superF_clade-1"/>
</dbReference>
<dbReference type="PANTHER" id="PTHR48100">
    <property type="entry name" value="BROAD-SPECIFICITY PHOSPHATASE YOR283W-RELATED"/>
    <property type="match status" value="1"/>
</dbReference>
<evidence type="ECO:0000313" key="3">
    <source>
        <dbReference type="EMBL" id="QOL01232.1"/>
    </source>
</evidence>
<proteinExistence type="evidence at transcript level"/>
<dbReference type="InterPro" id="IPR050275">
    <property type="entry name" value="PGM_Phosphatase"/>
</dbReference>
<dbReference type="AlphaFoldDB" id="A0A7L9QEG9"/>
<dbReference type="GO" id="GO:0016791">
    <property type="term" value="F:phosphatase activity"/>
    <property type="evidence" value="ECO:0007669"/>
    <property type="project" value="TreeGrafter"/>
</dbReference>
<evidence type="ECO:0000256" key="2">
    <source>
        <dbReference type="SAM" id="SignalP"/>
    </source>
</evidence>
<dbReference type="Pfam" id="PF00300">
    <property type="entry name" value="His_Phos_1"/>
    <property type="match status" value="2"/>
</dbReference>
<dbReference type="SUPFAM" id="SSF53254">
    <property type="entry name" value="Phosphoglycerate mutase-like"/>
    <property type="match status" value="1"/>
</dbReference>
<feature type="chain" id="PRO_5029759485" evidence="2">
    <location>
        <begin position="26"/>
        <end position="362"/>
    </location>
</feature>
<evidence type="ECO:0000256" key="1">
    <source>
        <dbReference type="ARBA" id="ARBA00038362"/>
    </source>
</evidence>
<protein>
    <submittedName>
        <fullName evidence="3">Putative extracellular protein TR9_040</fullName>
    </submittedName>
</protein>
<dbReference type="InterPro" id="IPR029033">
    <property type="entry name" value="His_PPase_superfam"/>
</dbReference>
<accession>A0A7L9QEG9</accession>
<organism evidence="3">
    <name type="scientific">Trebouxia lynnae</name>
    <dbReference type="NCBI Taxonomy" id="1825957"/>
    <lineage>
        <taxon>Eukaryota</taxon>
        <taxon>Viridiplantae</taxon>
        <taxon>Chlorophyta</taxon>
        <taxon>core chlorophytes</taxon>
        <taxon>Trebouxiophyceae</taxon>
        <taxon>Trebouxiales</taxon>
        <taxon>Trebouxiaceae</taxon>
        <taxon>Trebouxia</taxon>
    </lineage>
</organism>
<reference evidence="3" key="1">
    <citation type="journal article" date="2020" name="Microb. Ecol.">
        <title>The Under-explored Extracellular Proteome of Aero-Terrestrial Microalgae Provides Clues on Different Mechanisms of Desiccation Tolerance in Non-Model Organisms.</title>
        <authorList>
            <person name="Gonzalez-Hourcade M."/>
            <person name="Del Campo E.M."/>
            <person name="Casano L.M."/>
        </authorList>
    </citation>
    <scope>NUCLEOTIDE SEQUENCE</scope>
    <source>
        <strain evidence="3">TR9</strain>
    </source>
</reference>
<feature type="signal peptide" evidence="2">
    <location>
        <begin position="1"/>
        <end position="25"/>
    </location>
</feature>
<name>A0A7L9QEG9_9CHLO</name>
<dbReference type="EMBL" id="MT438985">
    <property type="protein sequence ID" value="QOL01232.1"/>
    <property type="molecule type" value="mRNA"/>
</dbReference>
<dbReference type="GO" id="GO:0005737">
    <property type="term" value="C:cytoplasm"/>
    <property type="evidence" value="ECO:0007669"/>
    <property type="project" value="TreeGrafter"/>
</dbReference>
<dbReference type="SMART" id="SM00855">
    <property type="entry name" value="PGAM"/>
    <property type="match status" value="1"/>
</dbReference>
<dbReference type="CDD" id="cd07067">
    <property type="entry name" value="HP_PGM_like"/>
    <property type="match status" value="1"/>
</dbReference>
<dbReference type="Gene3D" id="3.40.50.1240">
    <property type="entry name" value="Phosphoglycerate mutase-like"/>
    <property type="match status" value="1"/>
</dbReference>
<sequence length="362" mass="39936">MRKTTMSWIKALPLLLLTAGPLVSSAPAKTSESKPVDRLVAAAQSALQQAKQNSSVAQDHDLNLGRHKGDSFTSPVDGYFIQERASRGLPEPGQHKNYGALVPWDQIVSKVNAETKLLFLIRHGQAWSNYLEEVLGPDLWYGVVSKCGFTTGNGTDYQIFDAELTDVGQAQAENLHTLLASNSSFKTVTGGLPTRAVVSPLSRCLDTASIVLADMQLTNVNTEELIRETLGSDTCDARRSVSDPPGGGKPETGPCAFDRGLKSKYPTYDFPVLGKDKTELGLLTDDDHLWKKNKREKQKDQIKRAETFLETLFNNAEEQVIFVVTHSGFIRSLLLAVDREPYRPKNAEVVPALIRRRQRQSS</sequence>
<comment type="similarity">
    <text evidence="1">Belongs to the phosphoglycerate mutase family.</text>
</comment>
<keyword evidence="2" id="KW-0732">Signal</keyword>